<dbReference type="Proteomes" id="UP001152049">
    <property type="component" value="Unassembled WGS sequence"/>
</dbReference>
<keyword evidence="1" id="KW-0547">Nucleotide-binding</keyword>
<dbReference type="Gene3D" id="1.10.510.10">
    <property type="entry name" value="Transferase(Phosphotransferase) domain 1"/>
    <property type="match status" value="1"/>
</dbReference>
<comment type="caution">
    <text evidence="3">The sequence shown here is derived from an EMBL/GenBank/DDBJ whole genome shotgun (WGS) entry which is preliminary data.</text>
</comment>
<dbReference type="InterPro" id="IPR001245">
    <property type="entry name" value="Ser-Thr/Tyr_kinase_cat_dom"/>
</dbReference>
<feature type="binding site" evidence="1">
    <location>
        <position position="111"/>
    </location>
    <ligand>
        <name>ATP</name>
        <dbReference type="ChEBI" id="CHEBI:30616"/>
    </ligand>
</feature>
<dbReference type="AlphaFoldDB" id="A0A9W8VBW0"/>
<name>A0A9W8VBW0_9HYPO</name>
<dbReference type="SUPFAM" id="SSF56112">
    <property type="entry name" value="Protein kinase-like (PK-like)"/>
    <property type="match status" value="1"/>
</dbReference>
<keyword evidence="1" id="KW-0067">ATP-binding</keyword>
<protein>
    <recommendedName>
        <fullName evidence="2">Protein kinase domain-containing protein</fullName>
    </recommendedName>
</protein>
<dbReference type="EMBL" id="JAOQAZ010000018">
    <property type="protein sequence ID" value="KAJ4256934.1"/>
    <property type="molecule type" value="Genomic_DNA"/>
</dbReference>
<dbReference type="GO" id="GO:0005524">
    <property type="term" value="F:ATP binding"/>
    <property type="evidence" value="ECO:0007669"/>
    <property type="project" value="UniProtKB-UniRule"/>
</dbReference>
<evidence type="ECO:0000259" key="2">
    <source>
        <dbReference type="PROSITE" id="PS50011"/>
    </source>
</evidence>
<evidence type="ECO:0000313" key="3">
    <source>
        <dbReference type="EMBL" id="KAJ4256934.1"/>
    </source>
</evidence>
<dbReference type="GO" id="GO:0004672">
    <property type="term" value="F:protein kinase activity"/>
    <property type="evidence" value="ECO:0007669"/>
    <property type="project" value="InterPro"/>
</dbReference>
<evidence type="ECO:0000313" key="4">
    <source>
        <dbReference type="Proteomes" id="UP001152049"/>
    </source>
</evidence>
<proteinExistence type="predicted"/>
<feature type="domain" description="Protein kinase" evidence="2">
    <location>
        <begin position="75"/>
        <end position="224"/>
    </location>
</feature>
<dbReference type="Pfam" id="PF07714">
    <property type="entry name" value="PK_Tyr_Ser-Thr"/>
    <property type="match status" value="1"/>
</dbReference>
<organism evidence="3 4">
    <name type="scientific">Fusarium torreyae</name>
    <dbReference type="NCBI Taxonomy" id="1237075"/>
    <lineage>
        <taxon>Eukaryota</taxon>
        <taxon>Fungi</taxon>
        <taxon>Dikarya</taxon>
        <taxon>Ascomycota</taxon>
        <taxon>Pezizomycotina</taxon>
        <taxon>Sordariomycetes</taxon>
        <taxon>Hypocreomycetidae</taxon>
        <taxon>Hypocreales</taxon>
        <taxon>Nectriaceae</taxon>
        <taxon>Fusarium</taxon>
    </lineage>
</organism>
<dbReference type="InterPro" id="IPR000719">
    <property type="entry name" value="Prot_kinase_dom"/>
</dbReference>
<dbReference type="OrthoDB" id="4062651at2759"/>
<dbReference type="PROSITE" id="PS00107">
    <property type="entry name" value="PROTEIN_KINASE_ATP"/>
    <property type="match status" value="1"/>
</dbReference>
<dbReference type="PROSITE" id="PS50011">
    <property type="entry name" value="PROTEIN_KINASE_DOM"/>
    <property type="match status" value="1"/>
</dbReference>
<dbReference type="InterPro" id="IPR011009">
    <property type="entry name" value="Kinase-like_dom_sf"/>
</dbReference>
<reference evidence="3" key="1">
    <citation type="submission" date="2022-09" db="EMBL/GenBank/DDBJ databases">
        <title>Fusarium specimens isolated from Avocado Roots.</title>
        <authorList>
            <person name="Stajich J."/>
            <person name="Roper C."/>
            <person name="Heimlech-Rivalta G."/>
        </authorList>
    </citation>
    <scope>NUCLEOTIDE SEQUENCE</scope>
    <source>
        <strain evidence="3">CF00136</strain>
    </source>
</reference>
<dbReference type="InterPro" id="IPR017441">
    <property type="entry name" value="Protein_kinase_ATP_BS"/>
</dbReference>
<sequence length="224" mass="24609">MPELSSIVRGDQDNEEPDPAILTSIAGLTLGEQEELFFERDTPDIFSFFVLAVQFEIPHYDLPRGMLFSSLGEAIPRTVILGHGISSNVSALQVEDDVTPHCPAGTLVACKRYHQAPQNTVGADRNGTDRMYAWLLQELRVFCHPKLRAHENICKLLFVGWDGDGVVPALGLELAAYGTLEDSMQHLRSYGSIERKANLTLDIARGLHVLHSLGLVHGDVKPAA</sequence>
<gene>
    <name evidence="3" type="ORF">NW762_009030</name>
</gene>
<keyword evidence="4" id="KW-1185">Reference proteome</keyword>
<evidence type="ECO:0000256" key="1">
    <source>
        <dbReference type="PROSITE-ProRule" id="PRU10141"/>
    </source>
</evidence>
<accession>A0A9W8VBW0</accession>